<dbReference type="Proteomes" id="UP000431913">
    <property type="component" value="Unassembled WGS sequence"/>
</dbReference>
<dbReference type="EMBL" id="VUNJ01000015">
    <property type="protein sequence ID" value="MST92863.1"/>
    <property type="molecule type" value="Genomic_DNA"/>
</dbReference>
<gene>
    <name evidence="2" type="ORF">FYJ76_13150</name>
</gene>
<keyword evidence="1" id="KW-0732">Signal</keyword>
<evidence type="ECO:0000313" key="3">
    <source>
        <dbReference type="Proteomes" id="UP000431913"/>
    </source>
</evidence>
<proteinExistence type="predicted"/>
<comment type="caution">
    <text evidence="2">The sequence shown here is derived from an EMBL/GenBank/DDBJ whole genome shotgun (WGS) entry which is preliminary data.</text>
</comment>
<accession>A0A6I2UA48</accession>
<dbReference type="Pfam" id="PF13199">
    <property type="entry name" value="Glyco_hydro_66"/>
    <property type="match status" value="1"/>
</dbReference>
<dbReference type="CDD" id="cd14745">
    <property type="entry name" value="GH66"/>
    <property type="match status" value="1"/>
</dbReference>
<sequence>MDLFPAKTQFLTGENVDLILETAKEQWEQAEVSVFRLNDLVLRQSRRPEGGRALLRLGSFDSPFAGYGVSVRLTGGGRTAVLETAFDVTDRPKRSLRYGFVSDFTPEDADNGAMDWLRKCHINMVQFYDWSYRHDSLVSDSENYRDMMGKAISRSTVLGKVRRAKELGMHPIAYGAVYAASREFFEQHQDWAFYNSAQQPFVFIDVFYIMNIQAGSPWRDHIIGEYRKALEKMGFSGIHMDTYGFPKTAFSHRKERPEWVRLDWELPTLIEETREKLSRGGADPYLIFNNVGNWPTYSTAAAPQDAVYIEVWEPYDRYCHIARLIDDAKAAGGGKQVILAAYLTPFRTEERHRAMNAARLLTAAIVSQGATHLLLGENRAVLTQGYYSDYTRLEEEEAGLLRRYYDFLVRYLELFYDDGLQTVSMTHTGWDNYEYRCLNVPASAWGEAGKLWMIARERKERKLLSFVNLCGCDDDHWDRGKPEPKVQQGVRVKVQVDFPVKGIYTASPDGPSLAAQEVPYSVENSEKGCFVEFELSGVELWRIVWIEMKGGNEIEK</sequence>
<dbReference type="Gene3D" id="2.60.40.1180">
    <property type="entry name" value="Golgi alpha-mannosidase II"/>
    <property type="match status" value="1"/>
</dbReference>
<dbReference type="InterPro" id="IPR013780">
    <property type="entry name" value="Glyco_hydro_b"/>
</dbReference>
<evidence type="ECO:0000313" key="2">
    <source>
        <dbReference type="EMBL" id="MST92863.1"/>
    </source>
</evidence>
<name>A0A6I2UA48_9FIRM</name>
<protein>
    <recommendedName>
        <fullName evidence="4">Dextranase</fullName>
    </recommendedName>
</protein>
<reference evidence="2 3" key="1">
    <citation type="submission" date="2019-08" db="EMBL/GenBank/DDBJ databases">
        <title>In-depth cultivation of the pig gut microbiome towards novel bacterial diversity and tailored functional studies.</title>
        <authorList>
            <person name="Wylensek D."/>
            <person name="Hitch T.C.A."/>
            <person name="Clavel T."/>
        </authorList>
    </citation>
    <scope>NUCLEOTIDE SEQUENCE [LARGE SCALE GENOMIC DNA]</scope>
    <source>
        <strain evidence="2 3">WCA3-601-WT-6J</strain>
    </source>
</reference>
<dbReference type="Gene3D" id="3.20.20.80">
    <property type="entry name" value="Glycosidases"/>
    <property type="match status" value="1"/>
</dbReference>
<dbReference type="AlphaFoldDB" id="A0A6I2UA48"/>
<dbReference type="RefSeq" id="WP_154523364.1">
    <property type="nucleotide sequence ID" value="NZ_JAETPD010000035.1"/>
</dbReference>
<organism evidence="2 3">
    <name type="scientific">Ruthenibacterium lactatiformans</name>
    <dbReference type="NCBI Taxonomy" id="1550024"/>
    <lineage>
        <taxon>Bacteria</taxon>
        <taxon>Bacillati</taxon>
        <taxon>Bacillota</taxon>
        <taxon>Clostridia</taxon>
        <taxon>Eubacteriales</taxon>
        <taxon>Oscillospiraceae</taxon>
        <taxon>Ruthenibacterium</taxon>
    </lineage>
</organism>
<evidence type="ECO:0000256" key="1">
    <source>
        <dbReference type="ARBA" id="ARBA00022729"/>
    </source>
</evidence>
<dbReference type="InterPro" id="IPR025092">
    <property type="entry name" value="Glyco_hydro_66"/>
</dbReference>
<evidence type="ECO:0008006" key="4">
    <source>
        <dbReference type="Google" id="ProtNLM"/>
    </source>
</evidence>